<dbReference type="EC" id="2.3.1.48" evidence="3 12"/>
<dbReference type="PANTHER" id="PTHR10615">
    <property type="entry name" value="HISTONE ACETYLTRANSFERASE"/>
    <property type="match status" value="1"/>
</dbReference>
<dbReference type="InParanoid" id="F2UQ57"/>
<evidence type="ECO:0000256" key="12">
    <source>
        <dbReference type="RuleBase" id="RU361211"/>
    </source>
</evidence>
<feature type="domain" description="MYST-type HAT" evidence="15">
    <location>
        <begin position="245"/>
        <end position="397"/>
    </location>
</feature>
<organism evidence="17">
    <name type="scientific">Salpingoeca rosetta (strain ATCC 50818 / BSB-021)</name>
    <dbReference type="NCBI Taxonomy" id="946362"/>
    <lineage>
        <taxon>Eukaryota</taxon>
        <taxon>Choanoflagellata</taxon>
        <taxon>Craspedida</taxon>
        <taxon>Salpingoecidae</taxon>
        <taxon>Salpingoeca</taxon>
    </lineage>
</organism>
<comment type="subcellular location">
    <subcellularLocation>
        <location evidence="1 12">Nucleus</location>
    </subcellularLocation>
</comment>
<dbReference type="InterPro" id="IPR002717">
    <property type="entry name" value="HAT_MYST-type"/>
</dbReference>
<dbReference type="STRING" id="946362.F2UQ57"/>
<dbReference type="eggNOG" id="KOG2747">
    <property type="taxonomic scope" value="Eukaryota"/>
</dbReference>
<reference evidence="16" key="1">
    <citation type="submission" date="2009-08" db="EMBL/GenBank/DDBJ databases">
        <title>Annotation of Salpingoeca rosetta.</title>
        <authorList>
            <consortium name="The Broad Institute Genome Sequencing Platform"/>
            <person name="Russ C."/>
            <person name="Cuomo C."/>
            <person name="Burger G."/>
            <person name="Gray M.W."/>
            <person name="Holland P.W.H."/>
            <person name="King N."/>
            <person name="Lang F.B.F."/>
            <person name="Roger A.J."/>
            <person name="Ruiz-Trillo I."/>
            <person name="Young S.K."/>
            <person name="Zeng Q."/>
            <person name="Gargeya S."/>
            <person name="Alvarado L."/>
            <person name="Berlin A."/>
            <person name="Chapman S.B."/>
            <person name="Chen Z."/>
            <person name="Freedman E."/>
            <person name="Gellesch M."/>
            <person name="Goldberg J."/>
            <person name="Griggs A."/>
            <person name="Gujja S."/>
            <person name="Heilman E."/>
            <person name="Heiman D."/>
            <person name="Howarth C."/>
            <person name="Mehta T."/>
            <person name="Neiman D."/>
            <person name="Pearson M."/>
            <person name="Roberts A."/>
            <person name="Saif S."/>
            <person name="Shea T."/>
            <person name="Shenoy N."/>
            <person name="Sisk P."/>
            <person name="Stolte C."/>
            <person name="Sykes S."/>
            <person name="White J."/>
            <person name="Yandava C."/>
            <person name="Haas B."/>
            <person name="Nusbaum C."/>
            <person name="Birren B."/>
        </authorList>
    </citation>
    <scope>NUCLEOTIDE SEQUENCE [LARGE SCALE GENOMIC DNA]</scope>
    <source>
        <strain evidence="16">ATCC 50818</strain>
    </source>
</reference>
<keyword evidence="5" id="KW-0479">Metal-binding</keyword>
<dbReference type="Proteomes" id="UP000007799">
    <property type="component" value="Unassembled WGS sequence"/>
</dbReference>
<accession>F2UQ57</accession>
<dbReference type="OrthoDB" id="787137at2759"/>
<evidence type="ECO:0000256" key="2">
    <source>
        <dbReference type="ARBA" id="ARBA00010107"/>
    </source>
</evidence>
<dbReference type="GeneID" id="16069210"/>
<dbReference type="KEGG" id="sre:PTSG_10709"/>
<evidence type="ECO:0000313" key="17">
    <source>
        <dbReference type="Proteomes" id="UP000007799"/>
    </source>
</evidence>
<keyword evidence="6 11" id="KW-0863">Zinc-finger</keyword>
<dbReference type="GO" id="GO:0004402">
    <property type="term" value="F:histone acetyltransferase activity"/>
    <property type="evidence" value="ECO:0007669"/>
    <property type="project" value="InterPro"/>
</dbReference>
<evidence type="ECO:0000256" key="11">
    <source>
        <dbReference type="PROSITE-ProRule" id="PRU00042"/>
    </source>
</evidence>
<keyword evidence="7" id="KW-0862">Zinc</keyword>
<dbReference type="InterPro" id="IPR016181">
    <property type="entry name" value="Acyl_CoA_acyltransferase"/>
</dbReference>
<keyword evidence="9" id="KW-0007">Acetylation</keyword>
<dbReference type="AlphaFoldDB" id="F2UQ57"/>
<name>F2UQ57_SALR5</name>
<feature type="compositionally biased region" description="Low complexity" evidence="13">
    <location>
        <begin position="145"/>
        <end position="170"/>
    </location>
</feature>
<dbReference type="Pfam" id="PF17772">
    <property type="entry name" value="zf-MYST"/>
    <property type="match status" value="1"/>
</dbReference>
<dbReference type="GO" id="GO:0006357">
    <property type="term" value="P:regulation of transcription by RNA polymerase II"/>
    <property type="evidence" value="ECO:0007669"/>
    <property type="project" value="TreeGrafter"/>
</dbReference>
<feature type="region of interest" description="Disordered" evidence="13">
    <location>
        <begin position="1"/>
        <end position="199"/>
    </location>
</feature>
<evidence type="ECO:0000259" key="14">
    <source>
        <dbReference type="PROSITE" id="PS50157"/>
    </source>
</evidence>
<evidence type="ECO:0000256" key="10">
    <source>
        <dbReference type="ARBA" id="ARBA00023242"/>
    </source>
</evidence>
<evidence type="ECO:0000256" key="7">
    <source>
        <dbReference type="ARBA" id="ARBA00022833"/>
    </source>
</evidence>
<dbReference type="Gene3D" id="3.40.630.30">
    <property type="match status" value="1"/>
</dbReference>
<evidence type="ECO:0000256" key="5">
    <source>
        <dbReference type="ARBA" id="ARBA00022723"/>
    </source>
</evidence>
<comment type="similarity">
    <text evidence="2 12">Belongs to the MYST (SAS/MOZ) family.</text>
</comment>
<dbReference type="Pfam" id="PF01853">
    <property type="entry name" value="MOZ_SAS"/>
    <property type="match status" value="1"/>
</dbReference>
<proteinExistence type="inferred from homology"/>
<keyword evidence="17" id="KW-1185">Reference proteome</keyword>
<dbReference type="GO" id="GO:0003712">
    <property type="term" value="F:transcription coregulator activity"/>
    <property type="evidence" value="ECO:0007669"/>
    <property type="project" value="TreeGrafter"/>
</dbReference>
<evidence type="ECO:0000256" key="8">
    <source>
        <dbReference type="ARBA" id="ARBA00022853"/>
    </source>
</evidence>
<feature type="domain" description="C2H2-type" evidence="14">
    <location>
        <begin position="279"/>
        <end position="310"/>
    </location>
</feature>
<feature type="compositionally biased region" description="Basic and acidic residues" evidence="13">
    <location>
        <begin position="39"/>
        <end position="49"/>
    </location>
</feature>
<dbReference type="PROSITE" id="PS50157">
    <property type="entry name" value="ZINC_FINGER_C2H2_2"/>
    <property type="match status" value="1"/>
</dbReference>
<dbReference type="GO" id="GO:0005634">
    <property type="term" value="C:nucleus"/>
    <property type="evidence" value="ECO:0007669"/>
    <property type="project" value="UniProtKB-SubCell"/>
</dbReference>
<dbReference type="InterPro" id="IPR013087">
    <property type="entry name" value="Znf_C2H2_type"/>
</dbReference>
<dbReference type="RefSeq" id="XP_004988674.1">
    <property type="nucleotide sequence ID" value="XM_004988617.1"/>
</dbReference>
<keyword evidence="4" id="KW-0808">Transferase</keyword>
<dbReference type="GO" id="GO:0000785">
    <property type="term" value="C:chromatin"/>
    <property type="evidence" value="ECO:0007669"/>
    <property type="project" value="TreeGrafter"/>
</dbReference>
<dbReference type="InterPro" id="IPR040706">
    <property type="entry name" value="Zf-MYST"/>
</dbReference>
<gene>
    <name evidence="16" type="ORF">PTSG_10709</name>
</gene>
<feature type="compositionally biased region" description="Basic residues" evidence="13">
    <location>
        <begin position="83"/>
        <end position="97"/>
    </location>
</feature>
<evidence type="ECO:0000256" key="6">
    <source>
        <dbReference type="ARBA" id="ARBA00022771"/>
    </source>
</evidence>
<evidence type="ECO:0000313" key="16">
    <source>
        <dbReference type="EMBL" id="EGD79725.1"/>
    </source>
</evidence>
<dbReference type="PANTHER" id="PTHR10615:SF161">
    <property type="entry name" value="HISTONE ACETYLTRANSFERASE KAT7"/>
    <property type="match status" value="1"/>
</dbReference>
<dbReference type="SUPFAM" id="SSF55729">
    <property type="entry name" value="Acyl-CoA N-acyltransferases (Nat)"/>
    <property type="match status" value="1"/>
</dbReference>
<keyword evidence="8" id="KW-0156">Chromatin regulator</keyword>
<dbReference type="FunFam" id="3.30.60.60:FF:000001">
    <property type="entry name" value="Histone acetyltransferase"/>
    <property type="match status" value="1"/>
</dbReference>
<dbReference type="GO" id="GO:0008270">
    <property type="term" value="F:zinc ion binding"/>
    <property type="evidence" value="ECO:0007669"/>
    <property type="project" value="UniProtKB-KW"/>
</dbReference>
<evidence type="ECO:0000256" key="4">
    <source>
        <dbReference type="ARBA" id="ARBA00022679"/>
    </source>
</evidence>
<evidence type="ECO:0000256" key="13">
    <source>
        <dbReference type="SAM" id="MobiDB-lite"/>
    </source>
</evidence>
<evidence type="ECO:0000256" key="3">
    <source>
        <dbReference type="ARBA" id="ARBA00013184"/>
    </source>
</evidence>
<protein>
    <recommendedName>
        <fullName evidence="3 12">Histone acetyltransferase</fullName>
        <ecNumber evidence="3 12">2.3.1.48</ecNumber>
    </recommendedName>
</protein>
<dbReference type="PROSITE" id="PS51726">
    <property type="entry name" value="MYST_HAT"/>
    <property type="match status" value="1"/>
</dbReference>
<feature type="compositionally biased region" description="Polar residues" evidence="13">
    <location>
        <begin position="98"/>
        <end position="125"/>
    </location>
</feature>
<evidence type="ECO:0000256" key="1">
    <source>
        <dbReference type="ARBA" id="ARBA00004123"/>
    </source>
</evidence>
<evidence type="ECO:0000256" key="9">
    <source>
        <dbReference type="ARBA" id="ARBA00022990"/>
    </source>
</evidence>
<dbReference type="Gene3D" id="3.30.60.60">
    <property type="entry name" value="N-acetyl transferase-like"/>
    <property type="match status" value="1"/>
</dbReference>
<evidence type="ECO:0000259" key="15">
    <source>
        <dbReference type="PROSITE" id="PS51726"/>
    </source>
</evidence>
<sequence>MTRRRRTSRDTGGGGGAMMAGHNKRQGKGSKENLNGTHAAEEMVVKSESAENGEEVIDKGSIRSYITRLASPNLKALRTPGRSNKKSRPKPQLKGSRRSGQTSAVTASPTTSHKTDLSNWSTLSPFLTKKCASPGSVKKQRQRRPSTSSTSSSSKKSTPSSVASASSRLSSTRKRRHSREHVNAASPLSSHHGSPTKRGYETHHEVFMPTEEEQDLFLEAQQRALEVNMKQADKTTGAGNSQPGVVDSQLESVVIGRHDIPVWFVSAYPQEYQKQKRIYVCQFCLQYFKTQEQLARHMGQSTACHPRHPPGDEVYRRGKLSLWEIDGGKKKVYCQNLCLLSKLFLESKTLWRDVQPFLFYVLTEWDDTGATIVGYFSKRESHCLNMDQPGQCMVTGS</sequence>
<comment type="catalytic activity">
    <reaction evidence="12">
        <text>L-lysyl-[protein] + acetyl-CoA = N(6)-acetyl-L-lysyl-[protein] + CoA + H(+)</text>
        <dbReference type="Rhea" id="RHEA:45948"/>
        <dbReference type="Rhea" id="RHEA-COMP:9752"/>
        <dbReference type="Rhea" id="RHEA-COMP:10731"/>
        <dbReference type="ChEBI" id="CHEBI:15378"/>
        <dbReference type="ChEBI" id="CHEBI:29969"/>
        <dbReference type="ChEBI" id="CHEBI:57287"/>
        <dbReference type="ChEBI" id="CHEBI:57288"/>
        <dbReference type="ChEBI" id="CHEBI:61930"/>
        <dbReference type="EC" id="2.3.1.48"/>
    </reaction>
</comment>
<dbReference type="InterPro" id="IPR050603">
    <property type="entry name" value="MYST_HAT"/>
</dbReference>
<dbReference type="EMBL" id="GL832988">
    <property type="protein sequence ID" value="EGD79725.1"/>
    <property type="molecule type" value="Genomic_DNA"/>
</dbReference>
<dbReference type="GO" id="GO:0003682">
    <property type="term" value="F:chromatin binding"/>
    <property type="evidence" value="ECO:0007669"/>
    <property type="project" value="TreeGrafter"/>
</dbReference>
<keyword evidence="10 12" id="KW-0539">Nucleus</keyword>